<keyword evidence="6" id="KW-1185">Reference proteome</keyword>
<feature type="repeat" description="PPR" evidence="3">
    <location>
        <begin position="372"/>
        <end position="406"/>
    </location>
</feature>
<feature type="repeat" description="PPR" evidence="3">
    <location>
        <begin position="139"/>
        <end position="169"/>
    </location>
</feature>
<dbReference type="GO" id="GO:0008270">
    <property type="term" value="F:zinc ion binding"/>
    <property type="evidence" value="ECO:0007669"/>
    <property type="project" value="InterPro"/>
</dbReference>
<dbReference type="InterPro" id="IPR032867">
    <property type="entry name" value="DYW_dom"/>
</dbReference>
<name>A0A7N1A1M4_KALFE</name>
<dbReference type="PROSITE" id="PS51375">
    <property type="entry name" value="PPR"/>
    <property type="match status" value="7"/>
</dbReference>
<feature type="repeat" description="PPR" evidence="3">
    <location>
        <begin position="407"/>
        <end position="442"/>
    </location>
</feature>
<evidence type="ECO:0000256" key="2">
    <source>
        <dbReference type="ARBA" id="ARBA00022737"/>
    </source>
</evidence>
<dbReference type="GO" id="GO:0009451">
    <property type="term" value="P:RNA modification"/>
    <property type="evidence" value="ECO:0007669"/>
    <property type="project" value="InterPro"/>
</dbReference>
<sequence length="679" mass="75179">MRHPNVYSWNIVLSAYSKCGELGKMEEVFGRMPVKDGASWNAVIGGYGGEGLGSDAVRVYMMMLESGGGLDLSRITIMTMLKVASSEGGVAVGRQIHGHVVKFGFEGYAFVGCPLMDMYSKAGLLAEAKKVFDLMPERNLVMCNNMITGLLRGGMVEDSKRLFDGMVERDSISWTSLITGLTHNGLHREAVDRFRDMGAEGFGMDQFTFGSALTACGGMLAVKEGKQIHGYSIRTDHMDNVYVGSALVDLYCKCNCISYAEEVFKRMSDKNVISWTALIVGYGQNGFSEDAVRVFCEMQRCGVDPDEYTLGSVISSCGNLASLEEGTQFHCQALVSGLISFITVSNALVTLYGKCGNIEESDKLFSEMDVKDAVTWTALVSGYAQFGKADETINLFENMLSHGMKPDGVTFVGLLSACSRAGLIEKGQGYFKSMLEEHGIKPTPDHHTCMIDLLSRAGRLEQAKDFINQMPYSPDAIGWATLLSSCRFYKNIEIGQWAADHLSELEPNNPASYVLLTSLYAAQGKWDHVAQLRRGMRDMGVKKEPGFSWIKYKGKVHIFSADDMSNPFSDQIYAELETLNKKIIREGYLPDMNYALHDVNEAEKVRMLNHHSEKLAIAFGLLFIPPGLPIRIVKNLRVCGDCHNATKFISKITQREILVRDSARYHLFKNGICSCGDFW</sequence>
<evidence type="ECO:0000256" key="1">
    <source>
        <dbReference type="ARBA" id="ARBA00006643"/>
    </source>
</evidence>
<dbReference type="GO" id="GO:0003723">
    <property type="term" value="F:RNA binding"/>
    <property type="evidence" value="ECO:0007669"/>
    <property type="project" value="InterPro"/>
</dbReference>
<proteinExistence type="inferred from homology"/>
<dbReference type="Proteomes" id="UP000594263">
    <property type="component" value="Unplaced"/>
</dbReference>
<reference evidence="5" key="1">
    <citation type="submission" date="2021-01" db="UniProtKB">
        <authorList>
            <consortium name="EnsemblPlants"/>
        </authorList>
    </citation>
    <scope>IDENTIFICATION</scope>
</reference>
<dbReference type="Pfam" id="PF20431">
    <property type="entry name" value="E_motif"/>
    <property type="match status" value="1"/>
</dbReference>
<evidence type="ECO:0000256" key="3">
    <source>
        <dbReference type="PROSITE-ProRule" id="PRU00708"/>
    </source>
</evidence>
<dbReference type="EnsemblPlants" id="Kaladp0073s0048.1.v1.1">
    <property type="protein sequence ID" value="Kaladp0073s0048.1.v1.1.CDS.1"/>
    <property type="gene ID" value="Kaladp0073s0048.v1.1"/>
</dbReference>
<dbReference type="Gramene" id="Kaladp0073s0048.1.v1.1">
    <property type="protein sequence ID" value="Kaladp0073s0048.1.v1.1.CDS.1"/>
    <property type="gene ID" value="Kaladp0073s0048.v1.1"/>
</dbReference>
<dbReference type="InterPro" id="IPR046848">
    <property type="entry name" value="E_motif"/>
</dbReference>
<dbReference type="Pfam" id="PF01535">
    <property type="entry name" value="PPR"/>
    <property type="match status" value="7"/>
</dbReference>
<evidence type="ECO:0000313" key="6">
    <source>
        <dbReference type="Proteomes" id="UP000594263"/>
    </source>
</evidence>
<dbReference type="FunFam" id="1.25.40.10:FF:000472">
    <property type="entry name" value="Putative pentatricopeptide repeat-containing protein"/>
    <property type="match status" value="1"/>
</dbReference>
<dbReference type="PANTHER" id="PTHR47926:SF511">
    <property type="entry name" value="PENTATRICOPEPTIDE REPEAT-CONTAINING PROTEIN"/>
    <property type="match status" value="1"/>
</dbReference>
<protein>
    <recommendedName>
        <fullName evidence="4">DYW domain-containing protein</fullName>
    </recommendedName>
</protein>
<organism evidence="5 6">
    <name type="scientific">Kalanchoe fedtschenkoi</name>
    <name type="common">Lavender scallops</name>
    <name type="synonym">South American air plant</name>
    <dbReference type="NCBI Taxonomy" id="63787"/>
    <lineage>
        <taxon>Eukaryota</taxon>
        <taxon>Viridiplantae</taxon>
        <taxon>Streptophyta</taxon>
        <taxon>Embryophyta</taxon>
        <taxon>Tracheophyta</taxon>
        <taxon>Spermatophyta</taxon>
        <taxon>Magnoliopsida</taxon>
        <taxon>eudicotyledons</taxon>
        <taxon>Gunneridae</taxon>
        <taxon>Pentapetalae</taxon>
        <taxon>Saxifragales</taxon>
        <taxon>Crassulaceae</taxon>
        <taxon>Kalanchoe</taxon>
    </lineage>
</organism>
<dbReference type="AlphaFoldDB" id="A0A7N1A1M4"/>
<dbReference type="FunFam" id="1.25.40.10:FF:000284">
    <property type="entry name" value="Pentatricopeptide repeat-containing protein"/>
    <property type="match status" value="1"/>
</dbReference>
<dbReference type="PANTHER" id="PTHR47926">
    <property type="entry name" value="PENTATRICOPEPTIDE REPEAT-CONTAINING PROTEIN"/>
    <property type="match status" value="1"/>
</dbReference>
<dbReference type="FunFam" id="1.25.40.10:FF:000366">
    <property type="entry name" value="Pentatricopeptide (PPR) repeat-containing protein"/>
    <property type="match status" value="1"/>
</dbReference>
<accession>A0A7N1A1M4</accession>
<feature type="repeat" description="PPR" evidence="3">
    <location>
        <begin position="271"/>
        <end position="305"/>
    </location>
</feature>
<feature type="repeat" description="PPR" evidence="3">
    <location>
        <begin position="170"/>
        <end position="204"/>
    </location>
</feature>
<dbReference type="Pfam" id="PF13041">
    <property type="entry name" value="PPR_2"/>
    <property type="match status" value="2"/>
</dbReference>
<evidence type="ECO:0000313" key="5">
    <source>
        <dbReference type="EnsemblPlants" id="Kaladp0073s0048.1.v1.1.CDS.1"/>
    </source>
</evidence>
<feature type="domain" description="DYW" evidence="4">
    <location>
        <begin position="587"/>
        <end position="679"/>
    </location>
</feature>
<dbReference type="InterPro" id="IPR002885">
    <property type="entry name" value="PPR_rpt"/>
</dbReference>
<dbReference type="NCBIfam" id="TIGR00756">
    <property type="entry name" value="PPR"/>
    <property type="match status" value="8"/>
</dbReference>
<keyword evidence="2" id="KW-0677">Repeat</keyword>
<dbReference type="OMA" id="FGSYVFV"/>
<evidence type="ECO:0000259" key="4">
    <source>
        <dbReference type="Pfam" id="PF14432"/>
    </source>
</evidence>
<dbReference type="Pfam" id="PF14432">
    <property type="entry name" value="DYW_deaminase"/>
    <property type="match status" value="1"/>
</dbReference>
<comment type="similarity">
    <text evidence="1">Belongs to the PPR family. PCMP-H subfamily.</text>
</comment>
<dbReference type="Gene3D" id="1.25.40.10">
    <property type="entry name" value="Tetratricopeptide repeat domain"/>
    <property type="match status" value="5"/>
</dbReference>
<dbReference type="InterPro" id="IPR046960">
    <property type="entry name" value="PPR_At4g14850-like_plant"/>
</dbReference>
<dbReference type="InterPro" id="IPR011990">
    <property type="entry name" value="TPR-like_helical_dom_sf"/>
</dbReference>
<feature type="repeat" description="PPR" evidence="3">
    <location>
        <begin position="5"/>
        <end position="39"/>
    </location>
</feature>
<feature type="repeat" description="PPR" evidence="3">
    <location>
        <begin position="509"/>
        <end position="543"/>
    </location>
</feature>